<dbReference type="InterPro" id="IPR050266">
    <property type="entry name" value="AB_hydrolase_sf"/>
</dbReference>
<dbReference type="Pfam" id="PF12697">
    <property type="entry name" value="Abhydrolase_6"/>
    <property type="match status" value="1"/>
</dbReference>
<dbReference type="GO" id="GO:0016020">
    <property type="term" value="C:membrane"/>
    <property type="evidence" value="ECO:0007669"/>
    <property type="project" value="TreeGrafter"/>
</dbReference>
<dbReference type="InterPro" id="IPR029058">
    <property type="entry name" value="AB_hydrolase_fold"/>
</dbReference>
<keyword evidence="2" id="KW-0378">Hydrolase</keyword>
<name>A0A7I7Y4K1_9MYCO</name>
<evidence type="ECO:0000313" key="2">
    <source>
        <dbReference type="EMBL" id="BBZ35972.1"/>
    </source>
</evidence>
<sequence length="306" mass="32082">MGIKIVVGVLAVVAAGLLVNAVAVDRDSHVAEPFGGGRVLPLDGPDLNVREYGRADSDTAIVLLHGYSASVQWWDQVAPALAADGRRVVAIDLVGHGGSEAPRDEDAYGAAGQSGAVRGALHALGIRQAVLVGHSMGGAVAVAVAEDEPELVERIVVSDTPAGVDQGALPLLKEMVCWPVVGPALDRFRAIDAFDTSSLQTGFADDYPVPDFAYRSLQRLTHTGVCDSNVVQDLDGQQDIADRLAALEQPALVIWGERDVLTPTAANVERYTAVGLAPVLIDGSGHTPMVEKPDEFLAAISDFVRD</sequence>
<dbReference type="InterPro" id="IPR000639">
    <property type="entry name" value="Epox_hydrolase-like"/>
</dbReference>
<dbReference type="InterPro" id="IPR000073">
    <property type="entry name" value="AB_hydrolase_1"/>
</dbReference>
<proteinExistence type="predicted"/>
<dbReference type="AlphaFoldDB" id="A0A7I7Y4K1"/>
<gene>
    <name evidence="2" type="ORF">MCNF_45770</name>
</gene>
<dbReference type="Proteomes" id="UP000466931">
    <property type="component" value="Chromosome"/>
</dbReference>
<reference evidence="2" key="2">
    <citation type="submission" date="2020-02" db="EMBL/GenBank/DDBJ databases">
        <authorList>
            <person name="Matsumoto Y."/>
            <person name="Motooka D."/>
            <person name="Nakamura S."/>
        </authorList>
    </citation>
    <scope>NUCLEOTIDE SEQUENCE</scope>
    <source>
        <strain evidence="2">JCM 13671</strain>
    </source>
</reference>
<dbReference type="RefSeq" id="WP_085151351.1">
    <property type="nucleotide sequence ID" value="NZ_AP022612.1"/>
</dbReference>
<dbReference type="Gene3D" id="3.40.50.1820">
    <property type="entry name" value="alpha/beta hydrolase"/>
    <property type="match status" value="1"/>
</dbReference>
<keyword evidence="3" id="KW-1185">Reference proteome</keyword>
<dbReference type="OrthoDB" id="5495375at2"/>
<dbReference type="PRINTS" id="PR00412">
    <property type="entry name" value="EPOXHYDRLASE"/>
</dbReference>
<feature type="domain" description="AB hydrolase-1" evidence="1">
    <location>
        <begin position="61"/>
        <end position="299"/>
    </location>
</feature>
<evidence type="ECO:0000313" key="3">
    <source>
        <dbReference type="Proteomes" id="UP000466931"/>
    </source>
</evidence>
<reference evidence="2" key="1">
    <citation type="journal article" date="2019" name="Emerg. Microbes Infect.">
        <title>Comprehensive subspecies identification of 175 nontuberculous mycobacteria species based on 7547 genomic profiles.</title>
        <authorList>
            <person name="Matsumoto Y."/>
            <person name="Kinjo T."/>
            <person name="Motooka D."/>
            <person name="Nabeya D."/>
            <person name="Jung N."/>
            <person name="Uechi K."/>
            <person name="Horii T."/>
            <person name="Iida T."/>
            <person name="Fujita J."/>
            <person name="Nakamura S."/>
        </authorList>
    </citation>
    <scope>NUCLEOTIDE SEQUENCE [LARGE SCALE GENOMIC DNA]</scope>
    <source>
        <strain evidence="2">JCM 13671</strain>
    </source>
</reference>
<evidence type="ECO:0000259" key="1">
    <source>
        <dbReference type="Pfam" id="PF12697"/>
    </source>
</evidence>
<dbReference type="EMBL" id="AP022612">
    <property type="protein sequence ID" value="BBZ35972.1"/>
    <property type="molecule type" value="Genomic_DNA"/>
</dbReference>
<dbReference type="SUPFAM" id="SSF53474">
    <property type="entry name" value="alpha/beta-Hydrolases"/>
    <property type="match status" value="1"/>
</dbReference>
<accession>A0A7I7Y4K1</accession>
<organism evidence="2 3">
    <name type="scientific">Mycolicibacterium confluentis</name>
    <dbReference type="NCBI Taxonomy" id="28047"/>
    <lineage>
        <taxon>Bacteria</taxon>
        <taxon>Bacillati</taxon>
        <taxon>Actinomycetota</taxon>
        <taxon>Actinomycetes</taxon>
        <taxon>Mycobacteriales</taxon>
        <taxon>Mycobacteriaceae</taxon>
        <taxon>Mycolicibacterium</taxon>
    </lineage>
</organism>
<protein>
    <submittedName>
        <fullName evidence="2">Alpha/beta hydrolase</fullName>
    </submittedName>
</protein>
<dbReference type="PANTHER" id="PTHR43798">
    <property type="entry name" value="MONOACYLGLYCEROL LIPASE"/>
    <property type="match status" value="1"/>
</dbReference>
<dbReference type="PANTHER" id="PTHR43798:SF33">
    <property type="entry name" value="HYDROLASE, PUTATIVE (AFU_ORTHOLOGUE AFUA_2G14860)-RELATED"/>
    <property type="match status" value="1"/>
</dbReference>
<dbReference type="GO" id="GO:0016787">
    <property type="term" value="F:hydrolase activity"/>
    <property type="evidence" value="ECO:0007669"/>
    <property type="project" value="UniProtKB-KW"/>
</dbReference>
<dbReference type="PRINTS" id="PR00111">
    <property type="entry name" value="ABHYDROLASE"/>
</dbReference>